<dbReference type="Proteomes" id="UP001061958">
    <property type="component" value="Unassembled WGS sequence"/>
</dbReference>
<gene>
    <name evidence="2" type="ORF">GpartN1_g6166.t1</name>
</gene>
<sequence>MEECEIDFPCPSDVETALEVLFRDFPGVCEIPGFPPCALQSQVQALVKDGSKVEPELRHLLSFNAVRCFHAVIGGVVDAVIVREKDFREYVERQAERQKPLEMKAIHYFMERILNVYRDKFLEERDLEQHFGQEAIEYLPHWIRLGVCIRRDNKSYWLSLPNVGRFLKHCRQGRKEILLMLKRTRFHEIALRTLEKRKLKRSSFPVKFHLRELIGSGQVEQLQSPAGTLIRLNEC</sequence>
<accession>A0A9C7Q1M2</accession>
<dbReference type="AlphaFoldDB" id="A0A9C7Q1M2"/>
<reference evidence="2" key="2">
    <citation type="submission" date="2022-01" db="EMBL/GenBank/DDBJ databases">
        <authorList>
            <person name="Hirooka S."/>
            <person name="Miyagishima S.Y."/>
        </authorList>
    </citation>
    <scope>NUCLEOTIDE SEQUENCE</scope>
    <source>
        <strain evidence="2">NBRC 102759</strain>
    </source>
</reference>
<dbReference type="InterPro" id="IPR018865">
    <property type="entry name" value="STK19-like"/>
</dbReference>
<organism evidence="2 3">
    <name type="scientific">Galdieria partita</name>
    <dbReference type="NCBI Taxonomy" id="83374"/>
    <lineage>
        <taxon>Eukaryota</taxon>
        <taxon>Rhodophyta</taxon>
        <taxon>Bangiophyceae</taxon>
        <taxon>Galdieriales</taxon>
        <taxon>Galdieriaceae</taxon>
        <taxon>Galdieria</taxon>
    </lineage>
</organism>
<dbReference type="OrthoDB" id="10261701at2759"/>
<keyword evidence="3" id="KW-1185">Reference proteome</keyword>
<dbReference type="PANTHER" id="PTHR15243">
    <property type="entry name" value="SERINE/THREONINE-PROTEIN KINASE 19"/>
    <property type="match status" value="1"/>
</dbReference>
<evidence type="ECO:0000313" key="2">
    <source>
        <dbReference type="EMBL" id="GJQ14375.1"/>
    </source>
</evidence>
<evidence type="ECO:0000256" key="1">
    <source>
        <dbReference type="ARBA" id="ARBA00093458"/>
    </source>
</evidence>
<comment type="caution">
    <text evidence="2">The sequence shown here is derived from an EMBL/GenBank/DDBJ whole genome shotgun (WGS) entry which is preliminary data.</text>
</comment>
<dbReference type="Pfam" id="PF10494">
    <property type="entry name" value="Stk19"/>
    <property type="match status" value="1"/>
</dbReference>
<reference evidence="2" key="1">
    <citation type="journal article" date="2022" name="Proc. Natl. Acad. Sci. U.S.A.">
        <title>Life cycle and functional genomics of the unicellular red alga Galdieria for elucidating algal and plant evolution and industrial use.</title>
        <authorList>
            <person name="Hirooka S."/>
            <person name="Itabashi T."/>
            <person name="Ichinose T.M."/>
            <person name="Onuma R."/>
            <person name="Fujiwara T."/>
            <person name="Yamashita S."/>
            <person name="Jong L.W."/>
            <person name="Tomita R."/>
            <person name="Iwane A.H."/>
            <person name="Miyagishima S.Y."/>
        </authorList>
    </citation>
    <scope>NUCLEOTIDE SEQUENCE</scope>
    <source>
        <strain evidence="2">NBRC 102759</strain>
    </source>
</reference>
<evidence type="ECO:0000313" key="3">
    <source>
        <dbReference type="Proteomes" id="UP001061958"/>
    </source>
</evidence>
<comment type="similarity">
    <text evidence="1">Belongs to the STK19 family.</text>
</comment>
<protein>
    <submittedName>
        <fullName evidence="2">Uncharacterized protein</fullName>
    </submittedName>
</protein>
<dbReference type="EMBL" id="BQMJ01000054">
    <property type="protein sequence ID" value="GJQ14375.1"/>
    <property type="molecule type" value="Genomic_DNA"/>
</dbReference>
<dbReference type="PANTHER" id="PTHR15243:SF0">
    <property type="entry name" value="SERINE_THREONINE-PROTEIN KINASE 19"/>
    <property type="match status" value="1"/>
</dbReference>
<name>A0A9C7Q1M2_9RHOD</name>
<proteinExistence type="inferred from homology"/>